<evidence type="ECO:0000256" key="3">
    <source>
        <dbReference type="ARBA" id="ARBA00023163"/>
    </source>
</evidence>
<evidence type="ECO:0000256" key="1">
    <source>
        <dbReference type="ARBA" id="ARBA00023015"/>
    </source>
</evidence>
<dbReference type="InterPro" id="IPR002577">
    <property type="entry name" value="HTH_HxlR"/>
</dbReference>
<dbReference type="Gene3D" id="1.10.10.10">
    <property type="entry name" value="Winged helix-like DNA-binding domain superfamily/Winged helix DNA-binding domain"/>
    <property type="match status" value="1"/>
</dbReference>
<dbReference type="InterPro" id="IPR036388">
    <property type="entry name" value="WH-like_DNA-bd_sf"/>
</dbReference>
<dbReference type="PANTHER" id="PTHR33204">
    <property type="entry name" value="TRANSCRIPTIONAL REGULATOR, MARR FAMILY"/>
    <property type="match status" value="1"/>
</dbReference>
<evidence type="ECO:0000313" key="5">
    <source>
        <dbReference type="EMBL" id="EUA88127.1"/>
    </source>
</evidence>
<dbReference type="Pfam" id="PF01638">
    <property type="entry name" value="HxlR"/>
    <property type="match status" value="1"/>
</dbReference>
<organism evidence="5 6">
    <name type="scientific">Mycobacterium ulcerans str. Harvey</name>
    <dbReference type="NCBI Taxonomy" id="1299332"/>
    <lineage>
        <taxon>Bacteria</taxon>
        <taxon>Bacillati</taxon>
        <taxon>Actinomycetota</taxon>
        <taxon>Actinomycetes</taxon>
        <taxon>Mycobacteriales</taxon>
        <taxon>Mycobacteriaceae</taxon>
        <taxon>Mycobacterium</taxon>
        <taxon>Mycobacterium ulcerans group</taxon>
    </lineage>
</organism>
<dbReference type="SUPFAM" id="SSF46785">
    <property type="entry name" value="Winged helix' DNA-binding domain"/>
    <property type="match status" value="1"/>
</dbReference>
<dbReference type="EMBL" id="JAOL01000147">
    <property type="protein sequence ID" value="EUA88127.1"/>
    <property type="molecule type" value="Genomic_DNA"/>
</dbReference>
<gene>
    <name evidence="5" type="ORF">I551_5412</name>
</gene>
<keyword evidence="1" id="KW-0805">Transcription regulation</keyword>
<dbReference type="InterPro" id="IPR036390">
    <property type="entry name" value="WH_DNA-bd_sf"/>
</dbReference>
<reference evidence="5 6" key="1">
    <citation type="submission" date="2014-01" db="EMBL/GenBank/DDBJ databases">
        <authorList>
            <person name="Dobos K."/>
            <person name="Lenaerts A."/>
            <person name="Ordway D."/>
            <person name="DeGroote M.A."/>
            <person name="Parker T."/>
            <person name="Sizemore C."/>
            <person name="Tallon L.J."/>
            <person name="Sadzewicz L.K."/>
            <person name="Sengamalay N."/>
            <person name="Fraser C.M."/>
            <person name="Hine E."/>
            <person name="Shefchek K.A."/>
            <person name="Das S.P."/>
            <person name="Tettelin H."/>
        </authorList>
    </citation>
    <scope>NUCLEOTIDE SEQUENCE [LARGE SCALE GENOMIC DNA]</scope>
    <source>
        <strain evidence="5 6">Harvey</strain>
    </source>
</reference>
<dbReference type="PANTHER" id="PTHR33204:SF18">
    <property type="entry name" value="TRANSCRIPTIONAL REGULATORY PROTEIN"/>
    <property type="match status" value="1"/>
</dbReference>
<evidence type="ECO:0000313" key="6">
    <source>
        <dbReference type="Proteomes" id="UP000020681"/>
    </source>
</evidence>
<keyword evidence="3" id="KW-0804">Transcription</keyword>
<evidence type="ECO:0000259" key="4">
    <source>
        <dbReference type="PROSITE" id="PS51118"/>
    </source>
</evidence>
<comment type="caution">
    <text evidence="5">The sequence shown here is derived from an EMBL/GenBank/DDBJ whole genome shotgun (WGS) entry which is preliminary data.</text>
</comment>
<name>A0ABP3A9Q7_MYCUL</name>
<protein>
    <submittedName>
        <fullName evidence="5">HxlR-like helix-turn-helix family protein</fullName>
    </submittedName>
</protein>
<evidence type="ECO:0000256" key="2">
    <source>
        <dbReference type="ARBA" id="ARBA00023125"/>
    </source>
</evidence>
<keyword evidence="2" id="KW-0238">DNA-binding</keyword>
<dbReference type="Proteomes" id="UP000020681">
    <property type="component" value="Unassembled WGS sequence"/>
</dbReference>
<feature type="domain" description="HTH hxlR-type" evidence="4">
    <location>
        <begin position="1"/>
        <end position="63"/>
    </location>
</feature>
<keyword evidence="6" id="KW-1185">Reference proteome</keyword>
<sequence length="63" mass="7171">MELLDERWTLLVVRELLLGSTHFNDLRRGVPKMSPALLSKRLKSLTKAAVVERSDIEGAPRTR</sequence>
<accession>A0ABP3A9Q7</accession>
<dbReference type="PROSITE" id="PS51118">
    <property type="entry name" value="HTH_HXLR"/>
    <property type="match status" value="1"/>
</dbReference>
<proteinExistence type="predicted"/>